<dbReference type="Proteomes" id="UP001367508">
    <property type="component" value="Unassembled WGS sequence"/>
</dbReference>
<keyword evidence="2" id="KW-1185">Reference proteome</keyword>
<reference evidence="1 2" key="1">
    <citation type="submission" date="2024-01" db="EMBL/GenBank/DDBJ databases">
        <title>The genomes of 5 underutilized Papilionoideae crops provide insights into root nodulation and disease resistanc.</title>
        <authorList>
            <person name="Jiang F."/>
        </authorList>
    </citation>
    <scope>NUCLEOTIDE SEQUENCE [LARGE SCALE GENOMIC DNA]</scope>
    <source>
        <strain evidence="1">LVBAO_FW01</strain>
        <tissue evidence="1">Leaves</tissue>
    </source>
</reference>
<evidence type="ECO:0000313" key="1">
    <source>
        <dbReference type="EMBL" id="KAK7359181.1"/>
    </source>
</evidence>
<organism evidence="1 2">
    <name type="scientific">Canavalia gladiata</name>
    <name type="common">Sword bean</name>
    <name type="synonym">Dolichos gladiatus</name>
    <dbReference type="NCBI Taxonomy" id="3824"/>
    <lineage>
        <taxon>Eukaryota</taxon>
        <taxon>Viridiplantae</taxon>
        <taxon>Streptophyta</taxon>
        <taxon>Embryophyta</taxon>
        <taxon>Tracheophyta</taxon>
        <taxon>Spermatophyta</taxon>
        <taxon>Magnoliopsida</taxon>
        <taxon>eudicotyledons</taxon>
        <taxon>Gunneridae</taxon>
        <taxon>Pentapetalae</taxon>
        <taxon>rosids</taxon>
        <taxon>fabids</taxon>
        <taxon>Fabales</taxon>
        <taxon>Fabaceae</taxon>
        <taxon>Papilionoideae</taxon>
        <taxon>50 kb inversion clade</taxon>
        <taxon>NPAAA clade</taxon>
        <taxon>indigoferoid/millettioid clade</taxon>
        <taxon>Phaseoleae</taxon>
        <taxon>Canavalia</taxon>
    </lineage>
</organism>
<sequence length="73" mass="8324">MRWITQEMLYDTDLFPCFVSIPMCSEKTAMVLYRHNGMALTYPFHNMNKHKVIGATLDLSVPSCLSIVSIKPS</sequence>
<protein>
    <submittedName>
        <fullName evidence="1">Uncharacterized protein</fullName>
    </submittedName>
</protein>
<dbReference type="EMBL" id="JAYMYQ010000001">
    <property type="protein sequence ID" value="KAK7359181.1"/>
    <property type="molecule type" value="Genomic_DNA"/>
</dbReference>
<accession>A0AAN9R509</accession>
<dbReference type="AlphaFoldDB" id="A0AAN9R509"/>
<comment type="caution">
    <text evidence="1">The sequence shown here is derived from an EMBL/GenBank/DDBJ whole genome shotgun (WGS) entry which is preliminary data.</text>
</comment>
<proteinExistence type="predicted"/>
<gene>
    <name evidence="1" type="ORF">VNO77_01129</name>
</gene>
<evidence type="ECO:0000313" key="2">
    <source>
        <dbReference type="Proteomes" id="UP001367508"/>
    </source>
</evidence>
<name>A0AAN9R509_CANGL</name>